<evidence type="ECO:0000256" key="4">
    <source>
        <dbReference type="SAM" id="Phobius"/>
    </source>
</evidence>
<dbReference type="InterPro" id="IPR002347">
    <property type="entry name" value="SDR_fam"/>
</dbReference>
<evidence type="ECO:0000256" key="3">
    <source>
        <dbReference type="RuleBase" id="RU000363"/>
    </source>
</evidence>
<dbReference type="InterPro" id="IPR036259">
    <property type="entry name" value="MFS_trans_sf"/>
</dbReference>
<dbReference type="STRING" id="1111738.GCA_000427905_03776"/>
<dbReference type="Gene3D" id="3.40.50.720">
    <property type="entry name" value="NAD(P)-binding Rossmann-like Domain"/>
    <property type="match status" value="1"/>
</dbReference>
<dbReference type="Pfam" id="PF00106">
    <property type="entry name" value="adh_short"/>
    <property type="match status" value="1"/>
</dbReference>
<evidence type="ECO:0000313" key="5">
    <source>
        <dbReference type="EMBL" id="PZM94279.1"/>
    </source>
</evidence>
<feature type="transmembrane region" description="Helical" evidence="4">
    <location>
        <begin position="198"/>
        <end position="222"/>
    </location>
</feature>
<accession>A0A2W4L038</accession>
<name>A0A2W4L038_9PSEU</name>
<comment type="similarity">
    <text evidence="1 3">Belongs to the short-chain dehydrogenases/reductases (SDR) family.</text>
</comment>
<dbReference type="AlphaFoldDB" id="A0A2W4L038"/>
<protein>
    <recommendedName>
        <fullName evidence="6">MFS transporter</fullName>
    </recommendedName>
</protein>
<proteinExistence type="inferred from homology"/>
<evidence type="ECO:0000256" key="2">
    <source>
        <dbReference type="ARBA" id="ARBA00023002"/>
    </source>
</evidence>
<evidence type="ECO:0008006" key="6">
    <source>
        <dbReference type="Google" id="ProtNLM"/>
    </source>
</evidence>
<dbReference type="SUPFAM" id="SSF51735">
    <property type="entry name" value="NAD(P)-binding Rossmann-fold domains"/>
    <property type="match status" value="1"/>
</dbReference>
<dbReference type="InterPro" id="IPR020904">
    <property type="entry name" value="Sc_DH/Rdtase_CS"/>
</dbReference>
<comment type="caution">
    <text evidence="5">The sequence shown here is derived from an EMBL/GenBank/DDBJ whole genome shotgun (WGS) entry which is preliminary data.</text>
</comment>
<dbReference type="PRINTS" id="PR00081">
    <property type="entry name" value="GDHRDH"/>
</dbReference>
<keyword evidence="2" id="KW-0560">Oxidoreductase</keyword>
<sequence length="300" mass="31031">MATAIVTGTASGGGEALADKVVLQGLTARLADLDTDGAARVAERLGSRAFARRLDVTDAAAVQALVDEVDAEHGLDLMVNNAGIAVGGAADELGLEHWNRCIDVNLRGVVHGAHAAYLKMKARGRGQILNTASLAGLVVSPLTGPYTATKHAVVALSLSLRAEAALHGVQVSVLCPGVIDTPIFAQANDRLPQTAVAVVAHIGLGVILALFLGPNLIAMLELFPTRVRYTGFSLGYNFAVSAFGGTAPFLVTFVITRTGITASASFYLILAALVSIAVILLMPETAPRRRSAEPEPSAAH</sequence>
<reference evidence="5" key="1">
    <citation type="submission" date="2018-05" db="EMBL/GenBank/DDBJ databases">
        <authorList>
            <person name="Lanie J.A."/>
            <person name="Ng W.-L."/>
            <person name="Kazmierczak K.M."/>
            <person name="Andrzejewski T.M."/>
            <person name="Davidsen T.M."/>
            <person name="Wayne K.J."/>
            <person name="Tettelin H."/>
            <person name="Glass J.I."/>
            <person name="Rusch D."/>
            <person name="Podicherti R."/>
            <person name="Tsui H.-C.T."/>
            <person name="Winkler M.E."/>
        </authorList>
    </citation>
    <scope>NUCLEOTIDE SEQUENCE</scope>
    <source>
        <strain evidence="5">ZC4RG45</strain>
    </source>
</reference>
<gene>
    <name evidence="5" type="ORF">DIU77_14540</name>
</gene>
<evidence type="ECO:0000256" key="1">
    <source>
        <dbReference type="ARBA" id="ARBA00006484"/>
    </source>
</evidence>
<dbReference type="GO" id="GO:0016491">
    <property type="term" value="F:oxidoreductase activity"/>
    <property type="evidence" value="ECO:0007669"/>
    <property type="project" value="UniProtKB-KW"/>
</dbReference>
<dbReference type="PROSITE" id="PS00061">
    <property type="entry name" value="ADH_SHORT"/>
    <property type="match status" value="1"/>
</dbReference>
<keyword evidence="4" id="KW-0812">Transmembrane</keyword>
<dbReference type="PRINTS" id="PR00080">
    <property type="entry name" value="SDRFAMILY"/>
</dbReference>
<keyword evidence="4" id="KW-1133">Transmembrane helix</keyword>
<dbReference type="PANTHER" id="PTHR43391:SF82">
    <property type="entry name" value="OXIDOREDUCTASE SADH-RELATED"/>
    <property type="match status" value="1"/>
</dbReference>
<organism evidence="5">
    <name type="scientific">Thermocrispum agreste</name>
    <dbReference type="NCBI Taxonomy" id="37925"/>
    <lineage>
        <taxon>Bacteria</taxon>
        <taxon>Bacillati</taxon>
        <taxon>Actinomycetota</taxon>
        <taxon>Actinomycetes</taxon>
        <taxon>Pseudonocardiales</taxon>
        <taxon>Pseudonocardiaceae</taxon>
        <taxon>Thermocrispum</taxon>
    </lineage>
</organism>
<feature type="transmembrane region" description="Helical" evidence="4">
    <location>
        <begin position="262"/>
        <end position="282"/>
    </location>
</feature>
<dbReference type="EMBL" id="QGUI01000607">
    <property type="protein sequence ID" value="PZM94279.1"/>
    <property type="molecule type" value="Genomic_DNA"/>
</dbReference>
<dbReference type="PANTHER" id="PTHR43391">
    <property type="entry name" value="RETINOL DEHYDROGENASE-RELATED"/>
    <property type="match status" value="1"/>
</dbReference>
<dbReference type="CDD" id="cd05233">
    <property type="entry name" value="SDR_c"/>
    <property type="match status" value="1"/>
</dbReference>
<dbReference type="SUPFAM" id="SSF103473">
    <property type="entry name" value="MFS general substrate transporter"/>
    <property type="match status" value="1"/>
</dbReference>
<dbReference type="InterPro" id="IPR036291">
    <property type="entry name" value="NAD(P)-bd_dom_sf"/>
</dbReference>
<feature type="transmembrane region" description="Helical" evidence="4">
    <location>
        <begin position="234"/>
        <end position="256"/>
    </location>
</feature>
<keyword evidence="4" id="KW-0472">Membrane</keyword>